<evidence type="ECO:0000256" key="1">
    <source>
        <dbReference type="SAM" id="MobiDB-lite"/>
    </source>
</evidence>
<evidence type="ECO:0000313" key="2">
    <source>
        <dbReference type="EMBL" id="GKV45689.1"/>
    </source>
</evidence>
<evidence type="ECO:0000313" key="3">
    <source>
        <dbReference type="Proteomes" id="UP001054252"/>
    </source>
</evidence>
<organism evidence="2 3">
    <name type="scientific">Rubroshorea leprosula</name>
    <dbReference type="NCBI Taxonomy" id="152421"/>
    <lineage>
        <taxon>Eukaryota</taxon>
        <taxon>Viridiplantae</taxon>
        <taxon>Streptophyta</taxon>
        <taxon>Embryophyta</taxon>
        <taxon>Tracheophyta</taxon>
        <taxon>Spermatophyta</taxon>
        <taxon>Magnoliopsida</taxon>
        <taxon>eudicotyledons</taxon>
        <taxon>Gunneridae</taxon>
        <taxon>Pentapetalae</taxon>
        <taxon>rosids</taxon>
        <taxon>malvids</taxon>
        <taxon>Malvales</taxon>
        <taxon>Dipterocarpaceae</taxon>
        <taxon>Rubroshorea</taxon>
    </lineage>
</organism>
<comment type="caution">
    <text evidence="2">The sequence shown here is derived from an EMBL/GenBank/DDBJ whole genome shotgun (WGS) entry which is preliminary data.</text>
</comment>
<name>A0AAV5M900_9ROSI</name>
<proteinExistence type="predicted"/>
<reference evidence="2 3" key="1">
    <citation type="journal article" date="2021" name="Commun. Biol.">
        <title>The genome of Shorea leprosula (Dipterocarpaceae) highlights the ecological relevance of drought in aseasonal tropical rainforests.</title>
        <authorList>
            <person name="Ng K.K.S."/>
            <person name="Kobayashi M.J."/>
            <person name="Fawcett J.A."/>
            <person name="Hatakeyama M."/>
            <person name="Paape T."/>
            <person name="Ng C.H."/>
            <person name="Ang C.C."/>
            <person name="Tnah L.H."/>
            <person name="Lee C.T."/>
            <person name="Nishiyama T."/>
            <person name="Sese J."/>
            <person name="O'Brien M.J."/>
            <person name="Copetti D."/>
            <person name="Mohd Noor M.I."/>
            <person name="Ong R.C."/>
            <person name="Putra M."/>
            <person name="Sireger I.Z."/>
            <person name="Indrioko S."/>
            <person name="Kosugi Y."/>
            <person name="Izuno A."/>
            <person name="Isagi Y."/>
            <person name="Lee S.L."/>
            <person name="Shimizu K.K."/>
        </authorList>
    </citation>
    <scope>NUCLEOTIDE SEQUENCE [LARGE SCALE GENOMIC DNA]</scope>
    <source>
        <strain evidence="2">214</strain>
    </source>
</reference>
<dbReference type="EMBL" id="BPVZ01000197">
    <property type="protein sequence ID" value="GKV45689.1"/>
    <property type="molecule type" value="Genomic_DNA"/>
</dbReference>
<gene>
    <name evidence="2" type="ORF">SLEP1_g52747</name>
</gene>
<keyword evidence="3" id="KW-1185">Reference proteome</keyword>
<accession>A0AAV5M900</accession>
<dbReference type="Proteomes" id="UP001054252">
    <property type="component" value="Unassembled WGS sequence"/>
</dbReference>
<sequence length="82" mass="9590">MLRVQEDALFGKIINDNDKKHDTLEELARFLVSIEGWFGCAVFSIRARARVTLSTTTRWRPSSPKPHSHSHNYKLELRYPLH</sequence>
<protein>
    <submittedName>
        <fullName evidence="2">Uncharacterized protein</fullName>
    </submittedName>
</protein>
<dbReference type="AlphaFoldDB" id="A0AAV5M900"/>
<feature type="compositionally biased region" description="Basic and acidic residues" evidence="1">
    <location>
        <begin position="73"/>
        <end position="82"/>
    </location>
</feature>
<feature type="region of interest" description="Disordered" evidence="1">
    <location>
        <begin position="57"/>
        <end position="82"/>
    </location>
</feature>